<gene>
    <name evidence="6" type="ORF">GCM10007368_31250</name>
</gene>
<dbReference type="InterPro" id="IPR036390">
    <property type="entry name" value="WH_DNA-bd_sf"/>
</dbReference>
<dbReference type="Pfam" id="PF00126">
    <property type="entry name" value="HTH_1"/>
    <property type="match status" value="1"/>
</dbReference>
<accession>A0ABQ2BAX8</accession>
<evidence type="ECO:0000256" key="3">
    <source>
        <dbReference type="ARBA" id="ARBA00023125"/>
    </source>
</evidence>
<dbReference type="Gene3D" id="3.40.190.10">
    <property type="entry name" value="Periplasmic binding protein-like II"/>
    <property type="match status" value="2"/>
</dbReference>
<evidence type="ECO:0000256" key="1">
    <source>
        <dbReference type="ARBA" id="ARBA00009437"/>
    </source>
</evidence>
<evidence type="ECO:0000256" key="2">
    <source>
        <dbReference type="ARBA" id="ARBA00023015"/>
    </source>
</evidence>
<evidence type="ECO:0000256" key="4">
    <source>
        <dbReference type="ARBA" id="ARBA00023163"/>
    </source>
</evidence>
<evidence type="ECO:0000259" key="5">
    <source>
        <dbReference type="PROSITE" id="PS50931"/>
    </source>
</evidence>
<dbReference type="InterPro" id="IPR000847">
    <property type="entry name" value="LysR_HTH_N"/>
</dbReference>
<dbReference type="InterPro" id="IPR005119">
    <property type="entry name" value="LysR_subst-bd"/>
</dbReference>
<keyword evidence="7" id="KW-1185">Reference proteome</keyword>
<keyword evidence="4" id="KW-0804">Transcription</keyword>
<name>A0ABQ2BAX8_9MICO</name>
<dbReference type="Pfam" id="PF03466">
    <property type="entry name" value="LysR_substrate"/>
    <property type="match status" value="1"/>
</dbReference>
<dbReference type="PANTHER" id="PTHR30346:SF29">
    <property type="entry name" value="LYSR SUBSTRATE-BINDING"/>
    <property type="match status" value="1"/>
</dbReference>
<sequence length="305" mass="33134">MALDPTTLRTLGAAIRQGSFAAAGRELGYTASAVSQQMSGLERSLGLQLFERHARSVVPTEAAQYLYERSEDLLGLVDQLEADVARLAAGQAGRLRIGSFASAGGPIVAQVIARFLVRRRDVEISLDEGEPHELFPRVLDGDLDVALGFRYDLVPTRWPPDVVLTELMVEDLYVVAPRRHRLAHARSVGFGDLAPERWIANREDTAASRCLVALAEEEGFSPRIAFRSNSFGTVRGFVAAGLGVALLPGLAHEPDDDEIVTLPVSRPLPRRRIVAATRRVHDNPLTDAFLAAIRQVTAGLSASDR</sequence>
<protein>
    <submittedName>
        <fullName evidence="6">LysR family transcriptional regulator</fullName>
    </submittedName>
</protein>
<evidence type="ECO:0000313" key="6">
    <source>
        <dbReference type="EMBL" id="GGI10440.1"/>
    </source>
</evidence>
<dbReference type="Proteomes" id="UP000632535">
    <property type="component" value="Unassembled WGS sequence"/>
</dbReference>
<evidence type="ECO:0000313" key="7">
    <source>
        <dbReference type="Proteomes" id="UP000632535"/>
    </source>
</evidence>
<dbReference type="PROSITE" id="PS50931">
    <property type="entry name" value="HTH_LYSR"/>
    <property type="match status" value="1"/>
</dbReference>
<keyword evidence="2" id="KW-0805">Transcription regulation</keyword>
<comment type="similarity">
    <text evidence="1">Belongs to the LysR transcriptional regulatory family.</text>
</comment>
<organism evidence="6 7">
    <name type="scientific">Isoptericola cucumis</name>
    <dbReference type="NCBI Taxonomy" id="1776856"/>
    <lineage>
        <taxon>Bacteria</taxon>
        <taxon>Bacillati</taxon>
        <taxon>Actinomycetota</taxon>
        <taxon>Actinomycetes</taxon>
        <taxon>Micrococcales</taxon>
        <taxon>Promicromonosporaceae</taxon>
        <taxon>Isoptericola</taxon>
    </lineage>
</organism>
<proteinExistence type="inferred from homology"/>
<dbReference type="EMBL" id="BMDG01000011">
    <property type="protein sequence ID" value="GGI10440.1"/>
    <property type="molecule type" value="Genomic_DNA"/>
</dbReference>
<comment type="caution">
    <text evidence="6">The sequence shown here is derived from an EMBL/GenBank/DDBJ whole genome shotgun (WGS) entry which is preliminary data.</text>
</comment>
<feature type="domain" description="HTH lysR-type" evidence="5">
    <location>
        <begin position="3"/>
        <end position="60"/>
    </location>
</feature>
<dbReference type="SUPFAM" id="SSF53850">
    <property type="entry name" value="Periplasmic binding protein-like II"/>
    <property type="match status" value="1"/>
</dbReference>
<dbReference type="Gene3D" id="1.10.10.10">
    <property type="entry name" value="Winged helix-like DNA-binding domain superfamily/Winged helix DNA-binding domain"/>
    <property type="match status" value="1"/>
</dbReference>
<dbReference type="RefSeq" id="WP_188524642.1">
    <property type="nucleotide sequence ID" value="NZ_BMDG01000011.1"/>
</dbReference>
<dbReference type="PANTHER" id="PTHR30346">
    <property type="entry name" value="TRANSCRIPTIONAL DUAL REGULATOR HCAR-RELATED"/>
    <property type="match status" value="1"/>
</dbReference>
<dbReference type="CDD" id="cd08423">
    <property type="entry name" value="PBP2_LTTR_like_6"/>
    <property type="match status" value="1"/>
</dbReference>
<dbReference type="SUPFAM" id="SSF46785">
    <property type="entry name" value="Winged helix' DNA-binding domain"/>
    <property type="match status" value="1"/>
</dbReference>
<keyword evidence="3" id="KW-0238">DNA-binding</keyword>
<dbReference type="InterPro" id="IPR036388">
    <property type="entry name" value="WH-like_DNA-bd_sf"/>
</dbReference>
<reference evidence="7" key="1">
    <citation type="journal article" date="2019" name="Int. J. Syst. Evol. Microbiol.">
        <title>The Global Catalogue of Microorganisms (GCM) 10K type strain sequencing project: providing services to taxonomists for standard genome sequencing and annotation.</title>
        <authorList>
            <consortium name="The Broad Institute Genomics Platform"/>
            <consortium name="The Broad Institute Genome Sequencing Center for Infectious Disease"/>
            <person name="Wu L."/>
            <person name="Ma J."/>
        </authorList>
    </citation>
    <scope>NUCLEOTIDE SEQUENCE [LARGE SCALE GENOMIC DNA]</scope>
    <source>
        <strain evidence="7">CCM 8653</strain>
    </source>
</reference>